<dbReference type="SUPFAM" id="SSF74650">
    <property type="entry name" value="Galactose mutarotase-like"/>
    <property type="match status" value="1"/>
</dbReference>
<dbReference type="Pfam" id="PF03632">
    <property type="entry name" value="Glyco_hydro_65m"/>
    <property type="match status" value="1"/>
</dbReference>
<dbReference type="Gene3D" id="2.70.98.40">
    <property type="entry name" value="Glycoside hydrolase, family 65, N-terminal domain"/>
    <property type="match status" value="1"/>
</dbReference>
<evidence type="ECO:0000313" key="9">
    <source>
        <dbReference type="EMBL" id="TYC48044.1"/>
    </source>
</evidence>
<dbReference type="PANTHER" id="PTHR11051:SF8">
    <property type="entry name" value="PROTEIN-GLUCOSYLGALACTOSYLHYDROXYLYSINE GLUCOSIDASE"/>
    <property type="match status" value="1"/>
</dbReference>
<dbReference type="InterPro" id="IPR008928">
    <property type="entry name" value="6-hairpin_glycosidase_sf"/>
</dbReference>
<dbReference type="InterPro" id="IPR005195">
    <property type="entry name" value="Glyco_hydro_65_M"/>
</dbReference>
<dbReference type="OrthoDB" id="9758855at2"/>
<keyword evidence="3" id="KW-0808">Transferase</keyword>
<evidence type="ECO:0000256" key="4">
    <source>
        <dbReference type="PIRSR" id="PIRSR036289-50"/>
    </source>
</evidence>
<evidence type="ECO:0000259" key="6">
    <source>
        <dbReference type="Pfam" id="PF03632"/>
    </source>
</evidence>
<dbReference type="PIRSF" id="PIRSF036289">
    <property type="entry name" value="Glycosyl_hydrolase_malt_phosph"/>
    <property type="match status" value="1"/>
</dbReference>
<feature type="binding site" evidence="5">
    <location>
        <begin position="602"/>
        <end position="603"/>
    </location>
    <ligand>
        <name>substrate</name>
    </ligand>
</feature>
<comment type="similarity">
    <text evidence="1">Belongs to the glycosyl hydrolase 65 family.</text>
</comment>
<organism evidence="9 10">
    <name type="scientific">Weissella muntiaci</name>
    <dbReference type="NCBI Taxonomy" id="2508881"/>
    <lineage>
        <taxon>Bacteria</taxon>
        <taxon>Bacillati</taxon>
        <taxon>Bacillota</taxon>
        <taxon>Bacilli</taxon>
        <taxon>Lactobacillales</taxon>
        <taxon>Lactobacillaceae</taxon>
        <taxon>Weissella</taxon>
    </lineage>
</organism>
<proteinExistence type="inferred from homology"/>
<protein>
    <submittedName>
        <fullName evidence="9">Glycoside hydrolase family 65 protein</fullName>
    </submittedName>
</protein>
<keyword evidence="10" id="KW-1185">Reference proteome</keyword>
<evidence type="ECO:0000259" key="8">
    <source>
        <dbReference type="Pfam" id="PF03636"/>
    </source>
</evidence>
<dbReference type="GO" id="GO:0004553">
    <property type="term" value="F:hydrolase activity, hydrolyzing O-glycosyl compounds"/>
    <property type="evidence" value="ECO:0007669"/>
    <property type="project" value="TreeGrafter"/>
</dbReference>
<name>A0A6C2C276_9LACO</name>
<evidence type="ECO:0000256" key="5">
    <source>
        <dbReference type="PIRSR" id="PIRSR036289-51"/>
    </source>
</evidence>
<dbReference type="EMBL" id="SDGZ01000024">
    <property type="protein sequence ID" value="TYC48044.1"/>
    <property type="molecule type" value="Genomic_DNA"/>
</dbReference>
<dbReference type="GO" id="GO:0030246">
    <property type="term" value="F:carbohydrate binding"/>
    <property type="evidence" value="ECO:0007669"/>
    <property type="project" value="InterPro"/>
</dbReference>
<dbReference type="PANTHER" id="PTHR11051">
    <property type="entry name" value="GLYCOSYL HYDROLASE-RELATED"/>
    <property type="match status" value="1"/>
</dbReference>
<feature type="domain" description="Glycoside hydrolase family 65 N-terminal" evidence="8">
    <location>
        <begin position="19"/>
        <end position="253"/>
    </location>
</feature>
<dbReference type="GO" id="GO:0016757">
    <property type="term" value="F:glycosyltransferase activity"/>
    <property type="evidence" value="ECO:0007669"/>
    <property type="project" value="UniProtKB-KW"/>
</dbReference>
<dbReference type="Gene3D" id="1.50.10.10">
    <property type="match status" value="1"/>
</dbReference>
<gene>
    <name evidence="9" type="ORF">ESZ50_09725</name>
</gene>
<dbReference type="InterPro" id="IPR005196">
    <property type="entry name" value="Glyco_hydro_65_N"/>
</dbReference>
<dbReference type="InterPro" id="IPR011013">
    <property type="entry name" value="Gal_mutarotase_sf_dom"/>
</dbReference>
<feature type="binding site" evidence="5">
    <location>
        <begin position="344"/>
        <end position="345"/>
    </location>
    <ligand>
        <name>substrate</name>
    </ligand>
</feature>
<dbReference type="SUPFAM" id="SSF48208">
    <property type="entry name" value="Six-hairpin glycosidases"/>
    <property type="match status" value="1"/>
</dbReference>
<feature type="domain" description="Glycoside hydrolase family 65 central catalytic" evidence="6">
    <location>
        <begin position="306"/>
        <end position="702"/>
    </location>
</feature>
<dbReference type="InterPro" id="IPR012341">
    <property type="entry name" value="6hp_glycosidase-like_sf"/>
</dbReference>
<keyword evidence="2" id="KW-0328">Glycosyltransferase</keyword>
<evidence type="ECO:0000256" key="2">
    <source>
        <dbReference type="ARBA" id="ARBA00022676"/>
    </source>
</evidence>
<dbReference type="Pfam" id="PF03636">
    <property type="entry name" value="Glyco_hydro_65N"/>
    <property type="match status" value="1"/>
</dbReference>
<dbReference type="Gene3D" id="2.60.420.10">
    <property type="entry name" value="Maltose phosphorylase, domain 3"/>
    <property type="match status" value="1"/>
</dbReference>
<feature type="domain" description="Glycoside hydrolase family 65 C-terminal" evidence="7">
    <location>
        <begin position="714"/>
        <end position="769"/>
    </location>
</feature>
<dbReference type="RefSeq" id="WP_148623464.1">
    <property type="nucleotide sequence ID" value="NZ_SDGZ01000024.1"/>
</dbReference>
<evidence type="ECO:0000256" key="1">
    <source>
        <dbReference type="ARBA" id="ARBA00006768"/>
    </source>
</evidence>
<dbReference type="GO" id="GO:0005975">
    <property type="term" value="P:carbohydrate metabolic process"/>
    <property type="evidence" value="ECO:0007669"/>
    <property type="project" value="InterPro"/>
</dbReference>
<evidence type="ECO:0000313" key="10">
    <source>
        <dbReference type="Proteomes" id="UP000371977"/>
    </source>
</evidence>
<keyword evidence="9" id="KW-0378">Hydrolase</keyword>
<dbReference type="InterPro" id="IPR017045">
    <property type="entry name" value="Malt_Pase/Glycosyl_Hdrlase"/>
</dbReference>
<evidence type="ECO:0000256" key="3">
    <source>
        <dbReference type="ARBA" id="ARBA00022679"/>
    </source>
</evidence>
<dbReference type="InterPro" id="IPR005194">
    <property type="entry name" value="Glyco_hydro_65_C"/>
</dbReference>
<sequence>MVDEAWTLTYNGLASGKRAYGQESLLTLGNGYIGWRGATVFTKFDEDHYPGLYVAGVFNQTNTAVAGRDVVNEDMVNMPNPQLFNIYVADQAVIFNAETIVDRKAQLDFKTGELTEHFLVKVAQGKLTIDSKKVVDPLEYHRFGIALTITADFDGEMTIESLIDGSLLNQNVERYRAFESSEFEIKKIENELMFGQTRTTAIDFVVGAKTYGPTGAFELVKSENPALQMARENFKLSVGRPVKITKVISIATSLEIKVPREQVTNDLATSSFDDIQKNNLAYWEQVWQKGDISLDSDNPDMQRMIRMNIFHIRQAAQHNANKDLDVSVGSRGLTGEGYRGHIFWDELFVIPYYAANDPATARDLLQYRINRLAAAKKNALVDGEKGAMFPWQSGQLGDEQAQYIHLNTVNNEWEPDNSRRQRHISLAIVYNMWVYTQLTGDDDFLNQGGLEILFETSKFWLNKAELGDDGRYHIAGVMGPDEYHEGYPEADEGGITDNAYTNLMVTWSLNWLLELQHRSTVNFDTIAEKSDFDSELLKLAEQVAEKLALVINEQGVIAQYAGYFDLKAVDFAEYTEKYGDIHRIDRLLKAEGLSPDDYQVAKQADVLMTIYNLGADKMAQLVKQLGYELPNDWLSINKTYYLERTVHGSTTSRPVFAGIDVSLDNQTEALEYLTTAIGSDYYDIQGGTTAEGVHIGVMGETLEVVQNEFGGVSLRDGKVMIAPRLPESWRMLSFHQQYRGIWLELELTAETVTITADHPITVNVFGHDYMLLANQTELITKG</sequence>
<reference evidence="9 10" key="1">
    <citation type="submission" date="2019-01" db="EMBL/GenBank/DDBJ databases">
        <title>Weissella sp. nov., a novel lactic acid bacterium isolated from animal feces.</title>
        <authorList>
            <person name="Wang L.-T."/>
        </authorList>
    </citation>
    <scope>NUCLEOTIDE SEQUENCE [LARGE SCALE GENOMIC DNA]</scope>
    <source>
        <strain evidence="9 10">8H-2</strain>
    </source>
</reference>
<accession>A0A6C2C276</accession>
<dbReference type="Proteomes" id="UP000371977">
    <property type="component" value="Unassembled WGS sequence"/>
</dbReference>
<dbReference type="AlphaFoldDB" id="A0A6C2C276"/>
<dbReference type="InterPro" id="IPR037018">
    <property type="entry name" value="GH65_N"/>
</dbReference>
<feature type="active site" description="Proton donor" evidence="4">
    <location>
        <position position="482"/>
    </location>
</feature>
<comment type="caution">
    <text evidence="9">The sequence shown here is derived from an EMBL/GenBank/DDBJ whole genome shotgun (WGS) entry which is preliminary data.</text>
</comment>
<evidence type="ECO:0000259" key="7">
    <source>
        <dbReference type="Pfam" id="PF03633"/>
    </source>
</evidence>
<dbReference type="Pfam" id="PF03633">
    <property type="entry name" value="Glyco_hydro_65C"/>
    <property type="match status" value="1"/>
</dbReference>